<name>A0A7X1B3X8_9BACT</name>
<dbReference type="InterPro" id="IPR036412">
    <property type="entry name" value="HAD-like_sf"/>
</dbReference>
<proteinExistence type="predicted"/>
<dbReference type="Pfam" id="PF05116">
    <property type="entry name" value="S6PP"/>
    <property type="match status" value="1"/>
</dbReference>
<dbReference type="NCBIfam" id="TIGR01484">
    <property type="entry name" value="HAD-SF-IIB"/>
    <property type="match status" value="1"/>
</dbReference>
<feature type="domain" description="Sucrose phosphatase-like" evidence="2">
    <location>
        <begin position="3"/>
        <end position="241"/>
    </location>
</feature>
<keyword evidence="5" id="KW-1185">Reference proteome</keyword>
<dbReference type="InterPro" id="IPR006380">
    <property type="entry name" value="SPP-like_dom"/>
</dbReference>
<dbReference type="Gene3D" id="3.40.50.1000">
    <property type="entry name" value="HAD superfamily/HAD-like"/>
    <property type="match status" value="1"/>
</dbReference>
<dbReference type="GO" id="GO:0005975">
    <property type="term" value="P:carbohydrate metabolic process"/>
    <property type="evidence" value="ECO:0007669"/>
    <property type="project" value="InterPro"/>
</dbReference>
<dbReference type="RefSeq" id="WP_185659079.1">
    <property type="nucleotide sequence ID" value="NZ_CAWPOO010000006.1"/>
</dbReference>
<dbReference type="Gene3D" id="1.50.10.10">
    <property type="match status" value="1"/>
</dbReference>
<sequence>MVKLFSTDIDGTLIGKPDALERFNASWKACPEDHRPLLCYNTGRLLDDMLDLIERKDLMAPDYLICGVGTLIYDYRKKEKVKDFTEILEEGWDREKAAEVVAKFSGVSIQPKHFQGPYKSSWFLRDATEEQLREVDAALDLAGLDVNIIYSSNRDLDVVPKYANKGNALTWLIKRLKIFPKEVVVAGDTGNDSAMFLKKEIRGIVVGNAQPELHERTVGRDVYRADGVCADGVLEGLMHFGAIDCVQEPIHDNLDLPRDPSMHRDTLRLISEEQVSDISDRDLEYLRLAYKKAVEGLRKNITPMGFSACSLDDNVTEGTDENYRSVWGRDGSITVIGSLKLDDEDIRQCQRATLQTLLDHISLTGQVPSNVSIDTEVPDYSGVGGICSIDSGIWLIIAIFEYVRATGDLDFLRKNVEGLQRSMDWLSAQDSNNDGLIEVPEAGDWTDLFGRSYNPLYDEVLWYRANICYGRLMEMLGKWEMAGDYLRWASHIKRTVLRKFWPTTNVSKQSEYTFADQQMTMGDTQYLLAQTTPFSFDWRCDVYGNVLAFLFDILGTDQAQKAFRFMWGVGVNDPFPVRNLYPVVQAGDPDWKSYYTVNLLNLPNHYHNGGIWPFVGAMWVQFIHKLGFRDLAVAELLKLAKVNESGISDSWEFNEWTHGETGRPMGKMYQAWSCSEFIKACHQLKVV</sequence>
<organism evidence="4 5">
    <name type="scientific">Pelagicoccus albus</name>
    <dbReference type="NCBI Taxonomy" id="415222"/>
    <lineage>
        <taxon>Bacteria</taxon>
        <taxon>Pseudomonadati</taxon>
        <taxon>Verrucomicrobiota</taxon>
        <taxon>Opitutia</taxon>
        <taxon>Puniceicoccales</taxon>
        <taxon>Pelagicoccaceae</taxon>
        <taxon>Pelagicoccus</taxon>
    </lineage>
</organism>
<dbReference type="SUPFAM" id="SSF56784">
    <property type="entry name" value="HAD-like"/>
    <property type="match status" value="1"/>
</dbReference>
<dbReference type="PANTHER" id="PTHR46521:SF4">
    <property type="entry name" value="SUCROSE-PHOSPHATASE 2-RELATED"/>
    <property type="match status" value="1"/>
</dbReference>
<reference evidence="4 5" key="1">
    <citation type="submission" date="2020-07" db="EMBL/GenBank/DDBJ databases">
        <authorList>
            <person name="Feng X."/>
        </authorList>
    </citation>
    <scope>NUCLEOTIDE SEQUENCE [LARGE SCALE GENOMIC DNA]</scope>
    <source>
        <strain evidence="4 5">JCM23202</strain>
    </source>
</reference>
<dbReference type="Gene3D" id="3.90.1070.10">
    <property type="match status" value="1"/>
</dbReference>
<dbReference type="InterPro" id="IPR008928">
    <property type="entry name" value="6-hairpin_glycosidase_sf"/>
</dbReference>
<comment type="caution">
    <text evidence="4">The sequence shown here is derived from an EMBL/GenBank/DDBJ whole genome shotgun (WGS) entry which is preliminary data.</text>
</comment>
<keyword evidence="1 4" id="KW-0378">Hydrolase</keyword>
<dbReference type="InterPro" id="IPR006379">
    <property type="entry name" value="HAD-SF_hydro_IIB"/>
</dbReference>
<dbReference type="PANTHER" id="PTHR46521">
    <property type="entry name" value="SUCROSE-PHOSPHATASE 2-RELATED"/>
    <property type="match status" value="1"/>
</dbReference>
<dbReference type="GO" id="GO:0016791">
    <property type="term" value="F:phosphatase activity"/>
    <property type="evidence" value="ECO:0007669"/>
    <property type="project" value="UniProtKB-ARBA"/>
</dbReference>
<evidence type="ECO:0000313" key="5">
    <source>
        <dbReference type="Proteomes" id="UP000526501"/>
    </source>
</evidence>
<gene>
    <name evidence="4" type="ORF">H5P27_03960</name>
</gene>
<evidence type="ECO:0000259" key="2">
    <source>
        <dbReference type="Pfam" id="PF05116"/>
    </source>
</evidence>
<evidence type="ECO:0000313" key="4">
    <source>
        <dbReference type="EMBL" id="MBC2605191.1"/>
    </source>
</evidence>
<dbReference type="SUPFAM" id="SSF48208">
    <property type="entry name" value="Six-hairpin glycosidases"/>
    <property type="match status" value="1"/>
</dbReference>
<dbReference type="EMBL" id="JACHVC010000006">
    <property type="protein sequence ID" value="MBC2605191.1"/>
    <property type="molecule type" value="Genomic_DNA"/>
</dbReference>
<dbReference type="InterPro" id="IPR012341">
    <property type="entry name" value="6hp_glycosidase-like_sf"/>
</dbReference>
<evidence type="ECO:0000259" key="3">
    <source>
        <dbReference type="Pfam" id="PF06202"/>
    </source>
</evidence>
<protein>
    <submittedName>
        <fullName evidence="4">HAD-IIB family hydrolase</fullName>
    </submittedName>
</protein>
<dbReference type="Pfam" id="PF06202">
    <property type="entry name" value="GDE_C"/>
    <property type="match status" value="1"/>
</dbReference>
<dbReference type="InterPro" id="IPR051518">
    <property type="entry name" value="Sucrose_Phosphatase"/>
</dbReference>
<dbReference type="SFLD" id="SFLDS00003">
    <property type="entry name" value="Haloacid_Dehalogenase"/>
    <property type="match status" value="1"/>
</dbReference>
<dbReference type="InterPro" id="IPR032790">
    <property type="entry name" value="GDE_C"/>
</dbReference>
<dbReference type="SFLD" id="SFLDG01141">
    <property type="entry name" value="C2.B.1:_Sucrose_Phosphatase_Li"/>
    <property type="match status" value="1"/>
</dbReference>
<accession>A0A7X1B3X8</accession>
<feature type="domain" description="Glycogen debranching enzyme C-terminal" evidence="3">
    <location>
        <begin position="324"/>
        <end position="678"/>
    </location>
</feature>
<dbReference type="AlphaFoldDB" id="A0A7X1B3X8"/>
<dbReference type="SFLD" id="SFLDG01140">
    <property type="entry name" value="C2.B:_Phosphomannomutase_and_P"/>
    <property type="match status" value="1"/>
</dbReference>
<dbReference type="InterPro" id="IPR023214">
    <property type="entry name" value="HAD_sf"/>
</dbReference>
<dbReference type="Proteomes" id="UP000526501">
    <property type="component" value="Unassembled WGS sequence"/>
</dbReference>
<evidence type="ECO:0000256" key="1">
    <source>
        <dbReference type="ARBA" id="ARBA00022801"/>
    </source>
</evidence>